<proteinExistence type="inferred from homology"/>
<dbReference type="Proteomes" id="UP000260862">
    <property type="component" value="Unassembled WGS sequence"/>
</dbReference>
<evidence type="ECO:0000256" key="8">
    <source>
        <dbReference type="PIRNR" id="PIRNR001084"/>
    </source>
</evidence>
<dbReference type="SUPFAM" id="SSF52317">
    <property type="entry name" value="Class I glutamine amidotransferase-like"/>
    <property type="match status" value="1"/>
</dbReference>
<feature type="active site" description="Proton donor" evidence="9">
    <location>
        <position position="172"/>
    </location>
</feature>
<evidence type="ECO:0000259" key="13">
    <source>
        <dbReference type="Pfam" id="PF08532"/>
    </source>
</evidence>
<sequence>MRCLRLILSLLLIPLGSMSQSVSTYFQFEKPLYGAAYYSEYTPTDRLDEDIRLMKQANLSVVRIGESTWSVFEPQNGVFQFEWMDRIIDKLSKAGIKIILGTPTYSIPAWMAHQHPEVLSQTVDGKQSYYGIRQNMDLTNPIYRHYCERIIRKLMERYAKHPAIIGFQVDNEVEARGIDNPGYFESFRNYIKDSFHANLDSLNARWGLNYWGMNINTWEEFYDRKGVTNPSYKLWWERWNRKVTADFLNWQVDIVNEYKRPDQFVTHCFMPYFCNIDQIEAFRQMDYPAINVYYTMQDGQDGQWIGYACDYMRELCKHKNFLITETNAQGTGWSSRDQWPPYDGQLRQNMYAFLSGGANMVEYWHWSTLHYGQETYWRGLLGHDMTPNRVYAEFSRGAKELEKIGKRLVNSRKHNRVAMLFSHDSKFGLDFMPYTHGDQYKDYMIYEALYRQNIECDIVPCDKITDFDKYDMLVIPPLYVASDELLYKIADFVEKGGDVVMFYKSGYCDPDNVVRPMLAPGPLAKACGFTYQEFSSINQLPLKSNELGVEENQISTWMEFLCPTTAVPLAYADHPFFGKWPCITENAYGKGHLIYVGTVPSQKLLEKLIARAADRQQIASVERKFSFPLILRSVENGYGKKVHYLFNYSMKPVTLDYPYSDSRSLLDEQQLKKGASVVIEPWGVIIGEEY</sequence>
<evidence type="ECO:0000256" key="9">
    <source>
        <dbReference type="PIRSR" id="PIRSR001084-1"/>
    </source>
</evidence>
<dbReference type="EC" id="3.2.1.23" evidence="3 8"/>
<dbReference type="InterPro" id="IPR003476">
    <property type="entry name" value="Glyco_hydro_42"/>
</dbReference>
<keyword evidence="15" id="KW-1185">Reference proteome</keyword>
<dbReference type="AlphaFoldDB" id="A0A3E4N6B3"/>
<dbReference type="GO" id="GO:0004565">
    <property type="term" value="F:beta-galactosidase activity"/>
    <property type="evidence" value="ECO:0007669"/>
    <property type="project" value="UniProtKB-EC"/>
</dbReference>
<evidence type="ECO:0000256" key="5">
    <source>
        <dbReference type="ARBA" id="ARBA00022801"/>
    </source>
</evidence>
<keyword evidence="6" id="KW-0862">Zinc</keyword>
<name>A0A3E4N6B3_9BACT</name>
<accession>A0A3E4N6B3</accession>
<keyword evidence="7 8" id="KW-0326">Glycosidase</keyword>
<dbReference type="PANTHER" id="PTHR36447">
    <property type="entry name" value="BETA-GALACTOSIDASE GANA"/>
    <property type="match status" value="1"/>
</dbReference>
<feature type="binding site" evidence="10">
    <location>
        <position position="171"/>
    </location>
    <ligand>
        <name>substrate</name>
    </ligand>
</feature>
<evidence type="ECO:0000256" key="10">
    <source>
        <dbReference type="PIRSR" id="PIRSR001084-2"/>
    </source>
</evidence>
<dbReference type="CDD" id="cd03143">
    <property type="entry name" value="A4_beta-galactosidase_middle_domain"/>
    <property type="match status" value="1"/>
</dbReference>
<dbReference type="Pfam" id="PF02449">
    <property type="entry name" value="Glyco_hydro_42"/>
    <property type="match status" value="1"/>
</dbReference>
<dbReference type="GO" id="GO:0046872">
    <property type="term" value="F:metal ion binding"/>
    <property type="evidence" value="ECO:0007669"/>
    <property type="project" value="UniProtKB-KW"/>
</dbReference>
<evidence type="ECO:0000256" key="3">
    <source>
        <dbReference type="ARBA" id="ARBA00012756"/>
    </source>
</evidence>
<dbReference type="PANTHER" id="PTHR36447:SF2">
    <property type="entry name" value="BETA-GALACTOSIDASE YESZ"/>
    <property type="match status" value="1"/>
</dbReference>
<evidence type="ECO:0000256" key="2">
    <source>
        <dbReference type="ARBA" id="ARBA00005940"/>
    </source>
</evidence>
<dbReference type="PIRSF" id="PIRSF001084">
    <property type="entry name" value="B-galactosidase"/>
    <property type="match status" value="1"/>
</dbReference>
<evidence type="ECO:0000313" key="14">
    <source>
        <dbReference type="EMBL" id="RGK57355.1"/>
    </source>
</evidence>
<organism evidence="14 15">
    <name type="scientific">Phocaeicola plebeius</name>
    <dbReference type="NCBI Taxonomy" id="310297"/>
    <lineage>
        <taxon>Bacteria</taxon>
        <taxon>Pseudomonadati</taxon>
        <taxon>Bacteroidota</taxon>
        <taxon>Bacteroidia</taxon>
        <taxon>Bacteroidales</taxon>
        <taxon>Bacteroidaceae</taxon>
        <taxon>Phocaeicola</taxon>
    </lineage>
</organism>
<dbReference type="Gene3D" id="3.40.50.880">
    <property type="match status" value="1"/>
</dbReference>
<protein>
    <recommendedName>
        <fullName evidence="3 8">Beta-galactosidase</fullName>
        <shortName evidence="8">Beta-gal</shortName>
        <ecNumber evidence="3 8">3.2.1.23</ecNumber>
    </recommendedName>
</protein>
<dbReference type="SUPFAM" id="SSF51445">
    <property type="entry name" value="(Trans)glycosidases"/>
    <property type="match status" value="1"/>
</dbReference>
<evidence type="ECO:0000259" key="12">
    <source>
        <dbReference type="Pfam" id="PF02449"/>
    </source>
</evidence>
<dbReference type="InterPro" id="IPR013738">
    <property type="entry name" value="Beta_galactosidase_Trimer"/>
</dbReference>
<dbReference type="GO" id="GO:0005975">
    <property type="term" value="P:carbohydrate metabolic process"/>
    <property type="evidence" value="ECO:0007669"/>
    <property type="project" value="InterPro"/>
</dbReference>
<comment type="similarity">
    <text evidence="2 8">Belongs to the glycosyl hydrolase 42 family.</text>
</comment>
<dbReference type="EMBL" id="QSQT01000005">
    <property type="protein sequence ID" value="RGK57355.1"/>
    <property type="molecule type" value="Genomic_DNA"/>
</dbReference>
<evidence type="ECO:0000256" key="6">
    <source>
        <dbReference type="ARBA" id="ARBA00022833"/>
    </source>
</evidence>
<reference evidence="14 15" key="1">
    <citation type="submission" date="2018-08" db="EMBL/GenBank/DDBJ databases">
        <title>A genome reference for cultivated species of the human gut microbiota.</title>
        <authorList>
            <person name="Zou Y."/>
            <person name="Xue W."/>
            <person name="Luo G."/>
        </authorList>
    </citation>
    <scope>NUCLEOTIDE SEQUENCE [LARGE SCALE GENOMIC DNA]</scope>
    <source>
        <strain evidence="14 15">TF10-3AC</strain>
    </source>
</reference>
<dbReference type="Pfam" id="PF08532">
    <property type="entry name" value="Glyco_hydro_42M"/>
    <property type="match status" value="1"/>
</dbReference>
<feature type="active site" description="Nucleophile" evidence="9">
    <location>
        <position position="325"/>
    </location>
</feature>
<feature type="signal peptide" evidence="11">
    <location>
        <begin position="1"/>
        <end position="19"/>
    </location>
</feature>
<feature type="domain" description="Beta-galactosidase trimerisation" evidence="13">
    <location>
        <begin position="416"/>
        <end position="618"/>
    </location>
</feature>
<feature type="binding site" evidence="10">
    <location>
        <position position="133"/>
    </location>
    <ligand>
        <name>substrate</name>
    </ligand>
</feature>
<evidence type="ECO:0000256" key="7">
    <source>
        <dbReference type="ARBA" id="ARBA00023295"/>
    </source>
</evidence>
<dbReference type="InterPro" id="IPR017853">
    <property type="entry name" value="GH"/>
</dbReference>
<feature type="binding site" evidence="10">
    <location>
        <position position="333"/>
    </location>
    <ligand>
        <name>substrate</name>
    </ligand>
</feature>
<keyword evidence="11" id="KW-0732">Signal</keyword>
<dbReference type="Gene3D" id="3.20.20.80">
    <property type="entry name" value="Glycosidases"/>
    <property type="match status" value="1"/>
</dbReference>
<gene>
    <name evidence="14" type="ORF">DXD04_03815</name>
</gene>
<dbReference type="InterPro" id="IPR013529">
    <property type="entry name" value="Glyco_hydro_42_N"/>
</dbReference>
<dbReference type="InterPro" id="IPR029062">
    <property type="entry name" value="Class_I_gatase-like"/>
</dbReference>
<keyword evidence="5 8" id="KW-0378">Hydrolase</keyword>
<comment type="caution">
    <text evidence="14">The sequence shown here is derived from an EMBL/GenBank/DDBJ whole genome shotgun (WGS) entry which is preliminary data.</text>
</comment>
<evidence type="ECO:0000256" key="1">
    <source>
        <dbReference type="ARBA" id="ARBA00001412"/>
    </source>
</evidence>
<evidence type="ECO:0000256" key="4">
    <source>
        <dbReference type="ARBA" id="ARBA00022723"/>
    </source>
</evidence>
<evidence type="ECO:0000256" key="11">
    <source>
        <dbReference type="SAM" id="SignalP"/>
    </source>
</evidence>
<dbReference type="GO" id="GO:0009341">
    <property type="term" value="C:beta-galactosidase complex"/>
    <property type="evidence" value="ECO:0007669"/>
    <property type="project" value="InterPro"/>
</dbReference>
<evidence type="ECO:0000313" key="15">
    <source>
        <dbReference type="Proteomes" id="UP000260862"/>
    </source>
</evidence>
<comment type="catalytic activity">
    <reaction evidence="1 8">
        <text>Hydrolysis of terminal non-reducing beta-D-galactose residues in beta-D-galactosides.</text>
        <dbReference type="EC" id="3.2.1.23"/>
    </reaction>
</comment>
<feature type="chain" id="PRO_5017603153" description="Beta-galactosidase" evidence="11">
    <location>
        <begin position="20"/>
        <end position="690"/>
    </location>
</feature>
<feature type="domain" description="Glycoside hydrolase family 42 N-terminal" evidence="12">
    <location>
        <begin position="37"/>
        <end position="404"/>
    </location>
</feature>
<keyword evidence="4" id="KW-0479">Metal-binding</keyword>